<gene>
    <name evidence="4" type="ORF">HPB52_011099</name>
</gene>
<evidence type="ECO:0000259" key="3">
    <source>
        <dbReference type="PROSITE" id="PS50158"/>
    </source>
</evidence>
<name>A0A9D4SSE9_RHISA</name>
<sequence>MEKVLQQRSAVYDRQVSVASSVGQIGGAGSSINIESLCDLIRSVVRDELQKIHCPSQPTAGSICSLIRNEVQQALQVPLPDNVPPVPTVPHRASYADAARRYIPASPRFVNPTPHDALPSLQPIQHLEYRQPIPRKSDVWRTPDRRPLCYHCGEAGQVYRECPYRRLGLQGFTGDSPRPRFGERPRAIEKYLSQQRMPLPVRRQSRSTSPRRSSPNLRSFPGAAQARSPSTRRENNDSGLRERGR</sequence>
<reference evidence="4" key="2">
    <citation type="submission" date="2021-09" db="EMBL/GenBank/DDBJ databases">
        <authorList>
            <person name="Jia N."/>
            <person name="Wang J."/>
            <person name="Shi W."/>
            <person name="Du L."/>
            <person name="Sun Y."/>
            <person name="Zhan W."/>
            <person name="Jiang J."/>
            <person name="Wang Q."/>
            <person name="Zhang B."/>
            <person name="Ji P."/>
            <person name="Sakyi L.B."/>
            <person name="Cui X."/>
            <person name="Yuan T."/>
            <person name="Jiang B."/>
            <person name="Yang W."/>
            <person name="Lam T.T.-Y."/>
            <person name="Chang Q."/>
            <person name="Ding S."/>
            <person name="Wang X."/>
            <person name="Zhu J."/>
            <person name="Ruan X."/>
            <person name="Zhao L."/>
            <person name="Wei J."/>
            <person name="Que T."/>
            <person name="Du C."/>
            <person name="Cheng J."/>
            <person name="Dai P."/>
            <person name="Han X."/>
            <person name="Huang E."/>
            <person name="Gao Y."/>
            <person name="Liu J."/>
            <person name="Shao H."/>
            <person name="Ye R."/>
            <person name="Li L."/>
            <person name="Wei W."/>
            <person name="Wang X."/>
            <person name="Wang C."/>
            <person name="Huo Q."/>
            <person name="Li W."/>
            <person name="Guo W."/>
            <person name="Chen H."/>
            <person name="Chen S."/>
            <person name="Zhou L."/>
            <person name="Zhou L."/>
            <person name="Ni X."/>
            <person name="Tian J."/>
            <person name="Zhou Y."/>
            <person name="Sheng Y."/>
            <person name="Liu T."/>
            <person name="Pan Y."/>
            <person name="Xia L."/>
            <person name="Li J."/>
            <person name="Zhao F."/>
            <person name="Cao W."/>
        </authorList>
    </citation>
    <scope>NUCLEOTIDE SEQUENCE</scope>
    <source>
        <strain evidence="4">Rsan-2018</strain>
        <tissue evidence="4">Larvae</tissue>
    </source>
</reference>
<dbReference type="InterPro" id="IPR001878">
    <property type="entry name" value="Znf_CCHC"/>
</dbReference>
<comment type="caution">
    <text evidence="4">The sequence shown here is derived from an EMBL/GenBank/DDBJ whole genome shotgun (WGS) entry which is preliminary data.</text>
</comment>
<proteinExistence type="predicted"/>
<keyword evidence="5" id="KW-1185">Reference proteome</keyword>
<dbReference type="Proteomes" id="UP000821837">
    <property type="component" value="Unassembled WGS sequence"/>
</dbReference>
<feature type="domain" description="CCHC-type" evidence="3">
    <location>
        <begin position="149"/>
        <end position="163"/>
    </location>
</feature>
<feature type="compositionally biased region" description="Low complexity" evidence="2">
    <location>
        <begin position="200"/>
        <end position="221"/>
    </location>
</feature>
<accession>A0A9D4SSE9</accession>
<reference evidence="4" key="1">
    <citation type="journal article" date="2020" name="Cell">
        <title>Large-Scale Comparative Analyses of Tick Genomes Elucidate Their Genetic Diversity and Vector Capacities.</title>
        <authorList>
            <consortium name="Tick Genome and Microbiome Consortium (TIGMIC)"/>
            <person name="Jia N."/>
            <person name="Wang J."/>
            <person name="Shi W."/>
            <person name="Du L."/>
            <person name="Sun Y."/>
            <person name="Zhan W."/>
            <person name="Jiang J.F."/>
            <person name="Wang Q."/>
            <person name="Zhang B."/>
            <person name="Ji P."/>
            <person name="Bell-Sakyi L."/>
            <person name="Cui X.M."/>
            <person name="Yuan T.T."/>
            <person name="Jiang B.G."/>
            <person name="Yang W.F."/>
            <person name="Lam T.T."/>
            <person name="Chang Q.C."/>
            <person name="Ding S.J."/>
            <person name="Wang X.J."/>
            <person name="Zhu J.G."/>
            <person name="Ruan X.D."/>
            <person name="Zhao L."/>
            <person name="Wei J.T."/>
            <person name="Ye R.Z."/>
            <person name="Que T.C."/>
            <person name="Du C.H."/>
            <person name="Zhou Y.H."/>
            <person name="Cheng J.X."/>
            <person name="Dai P.F."/>
            <person name="Guo W.B."/>
            <person name="Han X.H."/>
            <person name="Huang E.J."/>
            <person name="Li L.F."/>
            <person name="Wei W."/>
            <person name="Gao Y.C."/>
            <person name="Liu J.Z."/>
            <person name="Shao H.Z."/>
            <person name="Wang X."/>
            <person name="Wang C.C."/>
            <person name="Yang T.C."/>
            <person name="Huo Q.B."/>
            <person name="Li W."/>
            <person name="Chen H.Y."/>
            <person name="Chen S.E."/>
            <person name="Zhou L.G."/>
            <person name="Ni X.B."/>
            <person name="Tian J.H."/>
            <person name="Sheng Y."/>
            <person name="Liu T."/>
            <person name="Pan Y.S."/>
            <person name="Xia L.Y."/>
            <person name="Li J."/>
            <person name="Zhao F."/>
            <person name="Cao W.C."/>
        </authorList>
    </citation>
    <scope>NUCLEOTIDE SEQUENCE</scope>
    <source>
        <strain evidence="4">Rsan-2018</strain>
    </source>
</reference>
<dbReference type="PROSITE" id="PS50158">
    <property type="entry name" value="ZF_CCHC"/>
    <property type="match status" value="1"/>
</dbReference>
<keyword evidence="1" id="KW-0862">Zinc</keyword>
<dbReference type="EMBL" id="JABSTV010001253">
    <property type="protein sequence ID" value="KAH7943736.1"/>
    <property type="molecule type" value="Genomic_DNA"/>
</dbReference>
<evidence type="ECO:0000313" key="5">
    <source>
        <dbReference type="Proteomes" id="UP000821837"/>
    </source>
</evidence>
<dbReference type="GO" id="GO:0003676">
    <property type="term" value="F:nucleic acid binding"/>
    <property type="evidence" value="ECO:0007669"/>
    <property type="project" value="InterPro"/>
</dbReference>
<evidence type="ECO:0000313" key="4">
    <source>
        <dbReference type="EMBL" id="KAH7943736.1"/>
    </source>
</evidence>
<keyword evidence="1" id="KW-0863">Zinc-finger</keyword>
<dbReference type="VEuPathDB" id="VectorBase:RSAN_028485"/>
<feature type="compositionally biased region" description="Basic and acidic residues" evidence="2">
    <location>
        <begin position="231"/>
        <end position="245"/>
    </location>
</feature>
<organism evidence="4 5">
    <name type="scientific">Rhipicephalus sanguineus</name>
    <name type="common">Brown dog tick</name>
    <name type="synonym">Ixodes sanguineus</name>
    <dbReference type="NCBI Taxonomy" id="34632"/>
    <lineage>
        <taxon>Eukaryota</taxon>
        <taxon>Metazoa</taxon>
        <taxon>Ecdysozoa</taxon>
        <taxon>Arthropoda</taxon>
        <taxon>Chelicerata</taxon>
        <taxon>Arachnida</taxon>
        <taxon>Acari</taxon>
        <taxon>Parasitiformes</taxon>
        <taxon>Ixodida</taxon>
        <taxon>Ixodoidea</taxon>
        <taxon>Ixodidae</taxon>
        <taxon>Rhipicephalinae</taxon>
        <taxon>Rhipicephalus</taxon>
        <taxon>Rhipicephalus</taxon>
    </lineage>
</organism>
<dbReference type="AlphaFoldDB" id="A0A9D4SSE9"/>
<protein>
    <recommendedName>
        <fullName evidence="3">CCHC-type domain-containing protein</fullName>
    </recommendedName>
</protein>
<evidence type="ECO:0000256" key="2">
    <source>
        <dbReference type="SAM" id="MobiDB-lite"/>
    </source>
</evidence>
<dbReference type="GO" id="GO:0008270">
    <property type="term" value="F:zinc ion binding"/>
    <property type="evidence" value="ECO:0007669"/>
    <property type="project" value="UniProtKB-KW"/>
</dbReference>
<keyword evidence="1" id="KW-0479">Metal-binding</keyword>
<evidence type="ECO:0000256" key="1">
    <source>
        <dbReference type="PROSITE-ProRule" id="PRU00047"/>
    </source>
</evidence>
<feature type="region of interest" description="Disordered" evidence="2">
    <location>
        <begin position="192"/>
        <end position="245"/>
    </location>
</feature>